<organism evidence="2 3">
    <name type="scientific">Haloplanus rallus</name>
    <dbReference type="NCBI Taxonomy" id="1816183"/>
    <lineage>
        <taxon>Archaea</taxon>
        <taxon>Methanobacteriati</taxon>
        <taxon>Methanobacteriota</taxon>
        <taxon>Stenosarchaea group</taxon>
        <taxon>Halobacteria</taxon>
        <taxon>Halobacteriales</taxon>
        <taxon>Haloferacaceae</taxon>
        <taxon>Haloplanus</taxon>
    </lineage>
</organism>
<dbReference type="GO" id="GO:0004029">
    <property type="term" value="F:aldehyde dehydrogenase (NAD+) activity"/>
    <property type="evidence" value="ECO:0007669"/>
    <property type="project" value="TreeGrafter"/>
</dbReference>
<dbReference type="Pfam" id="PF01370">
    <property type="entry name" value="Epimerase"/>
    <property type="match status" value="1"/>
</dbReference>
<protein>
    <submittedName>
        <fullName evidence="2">SDR family oxidoreductase</fullName>
    </submittedName>
</protein>
<dbReference type="GO" id="GO:0005737">
    <property type="term" value="C:cytoplasm"/>
    <property type="evidence" value="ECO:0007669"/>
    <property type="project" value="TreeGrafter"/>
</dbReference>
<dbReference type="AlphaFoldDB" id="A0A6B9F8H2"/>
<evidence type="ECO:0000313" key="3">
    <source>
        <dbReference type="Proteomes" id="UP000428325"/>
    </source>
</evidence>
<dbReference type="KEGG" id="hra:EI982_07760"/>
<gene>
    <name evidence="2" type="ORF">EI982_07760</name>
</gene>
<dbReference type="InterPro" id="IPR001509">
    <property type="entry name" value="Epimerase_deHydtase"/>
</dbReference>
<dbReference type="RefSeq" id="WP_157689071.1">
    <property type="nucleotide sequence ID" value="NZ_CP034345.1"/>
</dbReference>
<name>A0A6B9F8H2_9EURY</name>
<dbReference type="Proteomes" id="UP000428325">
    <property type="component" value="Chromosome"/>
</dbReference>
<proteinExistence type="predicted"/>
<feature type="domain" description="NAD-dependent epimerase/dehydratase" evidence="1">
    <location>
        <begin position="6"/>
        <end position="171"/>
    </location>
</feature>
<dbReference type="InterPro" id="IPR036291">
    <property type="entry name" value="NAD(P)-bd_dom_sf"/>
</dbReference>
<sequence length="293" mass="31634">MRVAILGCGYVGLRLGRRLTDAGHDVVGVRRSDDGLAAIEDAGFEAVRADLTDAASLASVPDADWLVYAASAGGRGVDAARTAYVDGLRTVVETFGDRASPPDRLVYTSSTGVYGDHDGDWVDESTTPDPATERQRVLLEAERIALSEAADRGIDGTVVRFGGLYGPDRYRMDRYLDGPVTDGYLNSIHGDDAAGAVAHLLTADVARGEVVLAVDDEPVSKWEFADWLAEECGVSPPEKWTVAERAAAEGSVSRRARANKRCANDRLHELGYDFRYPTVRDGFRPAIRAFRGE</sequence>
<dbReference type="InterPro" id="IPR051783">
    <property type="entry name" value="NAD(P)-dependent_oxidoreduct"/>
</dbReference>
<dbReference type="PANTHER" id="PTHR48079:SF6">
    <property type="entry name" value="NAD(P)-BINDING DOMAIN-CONTAINING PROTEIN-RELATED"/>
    <property type="match status" value="1"/>
</dbReference>
<dbReference type="Gene3D" id="3.40.50.720">
    <property type="entry name" value="NAD(P)-binding Rossmann-like Domain"/>
    <property type="match status" value="1"/>
</dbReference>
<dbReference type="GeneID" id="43369423"/>
<accession>A0A6B9F8H2</accession>
<dbReference type="PANTHER" id="PTHR48079">
    <property type="entry name" value="PROTEIN YEEZ"/>
    <property type="match status" value="1"/>
</dbReference>
<dbReference type="EMBL" id="CP034345">
    <property type="protein sequence ID" value="QGX94697.1"/>
    <property type="molecule type" value="Genomic_DNA"/>
</dbReference>
<dbReference type="SUPFAM" id="SSF51735">
    <property type="entry name" value="NAD(P)-binding Rossmann-fold domains"/>
    <property type="match status" value="1"/>
</dbReference>
<reference evidence="2 3" key="1">
    <citation type="submission" date="2018-12" db="EMBL/GenBank/DDBJ databases">
        <title>Complete genome sequence of Haloplanus rallus MBLA0036.</title>
        <authorList>
            <person name="Nam Y.-d."/>
            <person name="Kang J."/>
            <person name="Chung W.-H."/>
            <person name="Park Y.S."/>
        </authorList>
    </citation>
    <scope>NUCLEOTIDE SEQUENCE [LARGE SCALE GENOMIC DNA]</scope>
    <source>
        <strain evidence="2 3">MBLA0036</strain>
    </source>
</reference>
<dbReference type="OrthoDB" id="312526at2157"/>
<keyword evidence="3" id="KW-1185">Reference proteome</keyword>
<evidence type="ECO:0000259" key="1">
    <source>
        <dbReference type="Pfam" id="PF01370"/>
    </source>
</evidence>
<dbReference type="CDD" id="cd05266">
    <property type="entry name" value="SDR_a4"/>
    <property type="match status" value="1"/>
</dbReference>
<evidence type="ECO:0000313" key="2">
    <source>
        <dbReference type="EMBL" id="QGX94697.1"/>
    </source>
</evidence>